<gene>
    <name evidence="5" type="ORF">SSX86_005339</name>
</gene>
<organism evidence="5 6">
    <name type="scientific">Deinandra increscens subsp. villosa</name>
    <dbReference type="NCBI Taxonomy" id="3103831"/>
    <lineage>
        <taxon>Eukaryota</taxon>
        <taxon>Viridiplantae</taxon>
        <taxon>Streptophyta</taxon>
        <taxon>Embryophyta</taxon>
        <taxon>Tracheophyta</taxon>
        <taxon>Spermatophyta</taxon>
        <taxon>Magnoliopsida</taxon>
        <taxon>eudicotyledons</taxon>
        <taxon>Gunneridae</taxon>
        <taxon>Pentapetalae</taxon>
        <taxon>asterids</taxon>
        <taxon>campanulids</taxon>
        <taxon>Asterales</taxon>
        <taxon>Asteraceae</taxon>
        <taxon>Asteroideae</taxon>
        <taxon>Heliantheae alliance</taxon>
        <taxon>Madieae</taxon>
        <taxon>Madiinae</taxon>
        <taxon>Deinandra</taxon>
    </lineage>
</organism>
<dbReference type="SUPFAM" id="SSF56672">
    <property type="entry name" value="DNA/RNA polymerases"/>
    <property type="match status" value="1"/>
</dbReference>
<evidence type="ECO:0000259" key="3">
    <source>
        <dbReference type="PROSITE" id="PS50102"/>
    </source>
</evidence>
<dbReference type="PANTHER" id="PTHR33116">
    <property type="entry name" value="REVERSE TRANSCRIPTASE ZINC-BINDING DOMAIN-CONTAINING PROTEIN-RELATED-RELATED"/>
    <property type="match status" value="1"/>
</dbReference>
<feature type="compositionally biased region" description="Low complexity" evidence="2">
    <location>
        <begin position="454"/>
        <end position="463"/>
    </location>
</feature>
<feature type="domain" description="Reverse transcriptase" evidence="4">
    <location>
        <begin position="744"/>
        <end position="1020"/>
    </location>
</feature>
<evidence type="ECO:0000259" key="4">
    <source>
        <dbReference type="PROSITE" id="PS50878"/>
    </source>
</evidence>
<dbReference type="EMBL" id="JBCNJP010000007">
    <property type="protein sequence ID" value="KAK9077004.1"/>
    <property type="molecule type" value="Genomic_DNA"/>
</dbReference>
<dbReference type="InterPro" id="IPR036188">
    <property type="entry name" value="FAD/NAD-bd_sf"/>
</dbReference>
<dbReference type="InterPro" id="IPR012677">
    <property type="entry name" value="Nucleotide-bd_a/b_plait_sf"/>
</dbReference>
<dbReference type="Pfam" id="PF00076">
    <property type="entry name" value="RRM_1"/>
    <property type="match status" value="1"/>
</dbReference>
<feature type="domain" description="RRM" evidence="3">
    <location>
        <begin position="59"/>
        <end position="136"/>
    </location>
</feature>
<dbReference type="PROSITE" id="PS50102">
    <property type="entry name" value="RRM"/>
    <property type="match status" value="1"/>
</dbReference>
<feature type="region of interest" description="Disordered" evidence="2">
    <location>
        <begin position="1204"/>
        <end position="1223"/>
    </location>
</feature>
<evidence type="ECO:0000313" key="5">
    <source>
        <dbReference type="EMBL" id="KAK9077004.1"/>
    </source>
</evidence>
<evidence type="ECO:0000256" key="1">
    <source>
        <dbReference type="PROSITE-ProRule" id="PRU00176"/>
    </source>
</evidence>
<dbReference type="Proteomes" id="UP001408789">
    <property type="component" value="Unassembled WGS sequence"/>
</dbReference>
<proteinExistence type="predicted"/>
<feature type="compositionally biased region" description="Acidic residues" evidence="2">
    <location>
        <begin position="382"/>
        <end position="398"/>
    </location>
</feature>
<dbReference type="CDD" id="cd01650">
    <property type="entry name" value="RT_nLTR_like"/>
    <property type="match status" value="1"/>
</dbReference>
<feature type="compositionally biased region" description="Polar residues" evidence="2">
    <location>
        <begin position="475"/>
        <end position="484"/>
    </location>
</feature>
<feature type="region of interest" description="Disordered" evidence="2">
    <location>
        <begin position="24"/>
        <end position="46"/>
    </location>
</feature>
<reference evidence="5 6" key="1">
    <citation type="submission" date="2024-04" db="EMBL/GenBank/DDBJ databases">
        <title>The reference genome of an endangered Asteraceae, Deinandra increscens subsp. villosa, native to the Central Coast of California.</title>
        <authorList>
            <person name="Guilliams M."/>
            <person name="Hasenstab-Lehman K."/>
            <person name="Meyer R."/>
            <person name="Mcevoy S."/>
        </authorList>
    </citation>
    <scope>NUCLEOTIDE SEQUENCE [LARGE SCALE GENOMIC DNA]</scope>
    <source>
        <tissue evidence="5">Leaf</tissue>
    </source>
</reference>
<dbReference type="SUPFAM" id="SSF54928">
    <property type="entry name" value="RNA-binding domain, RBD"/>
    <property type="match status" value="1"/>
</dbReference>
<dbReference type="Pfam" id="PF00078">
    <property type="entry name" value="RVT_1"/>
    <property type="match status" value="1"/>
</dbReference>
<sequence>MPPGGANAGRPSLHDVDVDQWLFPKKKTRYPPTSRPNQPVRENKSANSYDYQNLKKVSSSVFITNFPASSTSQDLWRLCNQWAHVSDVFISSRLTKSGKRFGFVRFIGVKDIKALIGNLRTIWIGSFHLFADEVRDIQKDRRAQSKGKKTVIENQHQKLDDSSIPVNPANVNVNSVAKSFAEILKPMLIPQSVNGSVQPIRKRVDIPLEDCIDVKSSEFLMGKVLEPLCLPNLPLLFAKEGFQEVRFRYIGGRWIGLSFPNMDLAIKFEGCKELRKNFSKIQPISNSFIPDERCVWVDVSGLPIVASTPMVLKKVGELWGEFLFFGNDTVEPLSQGKVCILTKQMSQIDESIEVVIGGVTFTVCVKEYDLWSPSLRFLEEASSCEESDDEESVEEGELKEENEFIKELNGEVQMKENKETAGDELKPTLHESGDHFSPLHEMNSHKGADSVNKPSSSSMSSDPSKPPGFEDFVGSKSSNGNINESLLGDKSQSLFSKKEKSSGGSFLQEFSRFIHMDLHAIVVDSWSMPMVHSSKIVTFKEKLKRLKERIRSWRKSKPNVNVEMEAIKSEIQTIDKTIDAGRGDEYLGSRRLQLVKKLDDLEKPIIQDLAQKAKLRWGAVGDENSKFYHGIINKKRRLGAVRGIKINGEWIDTPLEIKNAFLNFFAIKFKKESELPIVHRSDRFRRLCHLSSCRIEIPPTLEEIKAAVWDCGSDKAPGPDGFSFGFLKKFWDVMNQDVFEFVSDFFANSHIPLGCNSSFITLIPKTQSPCSFDDYRPISLVGMQYKILSKILANRLASVIEEVVSPEQFAFIRGRQILDGPLSLNEIIDWYSHKKRNLLIFKIDFAKAYDSVSWDYLDVMLRFMGFGVKWRNWIRVCLSSTRSSVLVNGSPTGEFTLGRGLRQGDPLAPFLFILIMEGLHVFVEDACDAGLFSGARIKDLAISHFFYADDAVFIGQWSEENVTIMVEMLKMFHKVSGLDINLNKSFIYGVGVDFMEVSRIAKFGGCKPGRIPFTYLGIPVGANMSRVANWNTITEKFLKRLGRWKRNLLSIGGRSTLVSSVLGSLGSYYFSLFPLPKKVNNLLESIRSNFFWGFEEGDKKTPWVSWKKTMASKENGGIGIGSLLAMNRALIYKWRWRFVSNKEAFWISDERMVVVGGGAAGIYGAIRAKTLALNLNVVVVEKGKPLAKGLMFYCGLSELDTTQAKPKEKKKRKSEDVEKEDVDIVSDGKKKQVISEEEDDKVWAHSEVKETCLLEPKADAFLSLCLLLGSLLQLPSIPMEVSETVEDEIGGLKKHALGLGVPSEIVGSHAL</sequence>
<feature type="compositionally biased region" description="Basic and acidic residues" evidence="2">
    <location>
        <begin position="408"/>
        <end position="448"/>
    </location>
</feature>
<comment type="caution">
    <text evidence="5">The sequence shown here is derived from an EMBL/GenBank/DDBJ whole genome shotgun (WGS) entry which is preliminary data.</text>
</comment>
<accession>A0AAP0DTQ0</accession>
<feature type="region of interest" description="Disordered" evidence="2">
    <location>
        <begin position="382"/>
        <end position="401"/>
    </location>
</feature>
<dbReference type="PROSITE" id="PS50878">
    <property type="entry name" value="RT_POL"/>
    <property type="match status" value="1"/>
</dbReference>
<dbReference type="SMART" id="SM00360">
    <property type="entry name" value="RRM"/>
    <property type="match status" value="1"/>
</dbReference>
<dbReference type="CDD" id="cd00590">
    <property type="entry name" value="RRM_SF"/>
    <property type="match status" value="1"/>
</dbReference>
<dbReference type="Gene3D" id="3.30.70.330">
    <property type="match status" value="1"/>
</dbReference>
<protein>
    <submittedName>
        <fullName evidence="5">Uncharacterized protein</fullName>
    </submittedName>
</protein>
<feature type="region of interest" description="Disordered" evidence="2">
    <location>
        <begin position="408"/>
        <end position="486"/>
    </location>
</feature>
<dbReference type="Gene3D" id="3.50.50.60">
    <property type="entry name" value="FAD/NAD(P)-binding domain"/>
    <property type="match status" value="1"/>
</dbReference>
<dbReference type="InterPro" id="IPR043502">
    <property type="entry name" value="DNA/RNA_pol_sf"/>
</dbReference>
<dbReference type="InterPro" id="IPR035979">
    <property type="entry name" value="RBD_domain_sf"/>
</dbReference>
<evidence type="ECO:0000256" key="2">
    <source>
        <dbReference type="SAM" id="MobiDB-lite"/>
    </source>
</evidence>
<name>A0AAP0DTQ0_9ASTR</name>
<dbReference type="InterPro" id="IPR000477">
    <property type="entry name" value="RT_dom"/>
</dbReference>
<dbReference type="SUPFAM" id="SSF51905">
    <property type="entry name" value="FAD/NAD(P)-binding domain"/>
    <property type="match status" value="1"/>
</dbReference>
<dbReference type="GO" id="GO:0003723">
    <property type="term" value="F:RNA binding"/>
    <property type="evidence" value="ECO:0007669"/>
    <property type="project" value="UniProtKB-UniRule"/>
</dbReference>
<keyword evidence="6" id="KW-1185">Reference proteome</keyword>
<dbReference type="InterPro" id="IPR000504">
    <property type="entry name" value="RRM_dom"/>
</dbReference>
<dbReference type="PANTHER" id="PTHR33116:SF78">
    <property type="entry name" value="OS12G0587133 PROTEIN"/>
    <property type="match status" value="1"/>
</dbReference>
<evidence type="ECO:0000313" key="6">
    <source>
        <dbReference type="Proteomes" id="UP001408789"/>
    </source>
</evidence>
<keyword evidence="1" id="KW-0694">RNA-binding</keyword>